<dbReference type="STRING" id="1121338.CLTEP_19510"/>
<evidence type="ECO:0000313" key="3">
    <source>
        <dbReference type="Proteomes" id="UP000075531"/>
    </source>
</evidence>
<protein>
    <recommendedName>
        <fullName evidence="1">Putative Se/S carrier protein-like domain-containing protein</fullName>
    </recommendedName>
</protein>
<dbReference type="RefSeq" id="WP_066826089.1">
    <property type="nucleotide sequence ID" value="NZ_LTBA01000025.1"/>
</dbReference>
<evidence type="ECO:0000313" key="2">
    <source>
        <dbReference type="EMBL" id="KYH34106.1"/>
    </source>
</evidence>
<dbReference type="InterPro" id="IPR021778">
    <property type="entry name" value="Se/S_carrier-like"/>
</dbReference>
<dbReference type="AlphaFoldDB" id="A0A151B2I9"/>
<name>A0A151B2I9_9CLOT</name>
<feature type="domain" description="Putative Se/S carrier protein-like" evidence="1">
    <location>
        <begin position="4"/>
        <end position="71"/>
    </location>
</feature>
<accession>A0A151B2I9</accession>
<proteinExistence type="predicted"/>
<reference evidence="2 3" key="1">
    <citation type="submission" date="2016-02" db="EMBL/GenBank/DDBJ databases">
        <title>Genome sequence of Clostridium tepidiprofundi DSM 19306.</title>
        <authorList>
            <person name="Poehlein A."/>
            <person name="Daniel R."/>
        </authorList>
    </citation>
    <scope>NUCLEOTIDE SEQUENCE [LARGE SCALE GENOMIC DNA]</scope>
    <source>
        <strain evidence="2 3">DSM 19306</strain>
    </source>
</reference>
<sequence>MKGYYIITFINTYEAMKAEKEIINNNINAIVMPTPTYITKSCGISLKIEVDDYEKLSKLIDEKSFSFKNIYLKEEEGFSVIV</sequence>
<dbReference type="PATRIC" id="fig|1121338.3.peg.2012"/>
<comment type="caution">
    <text evidence="2">The sequence shown here is derived from an EMBL/GenBank/DDBJ whole genome shotgun (WGS) entry which is preliminary data.</text>
</comment>
<keyword evidence="3" id="KW-1185">Reference proteome</keyword>
<dbReference type="Proteomes" id="UP000075531">
    <property type="component" value="Unassembled WGS sequence"/>
</dbReference>
<gene>
    <name evidence="2" type="ORF">CLTEP_19510</name>
</gene>
<organism evidence="2 3">
    <name type="scientific">Clostridium tepidiprofundi DSM 19306</name>
    <dbReference type="NCBI Taxonomy" id="1121338"/>
    <lineage>
        <taxon>Bacteria</taxon>
        <taxon>Bacillati</taxon>
        <taxon>Bacillota</taxon>
        <taxon>Clostridia</taxon>
        <taxon>Eubacteriales</taxon>
        <taxon>Clostridiaceae</taxon>
        <taxon>Clostridium</taxon>
    </lineage>
</organism>
<evidence type="ECO:0000259" key="1">
    <source>
        <dbReference type="Pfam" id="PF11823"/>
    </source>
</evidence>
<dbReference type="EMBL" id="LTBA01000025">
    <property type="protein sequence ID" value="KYH34106.1"/>
    <property type="molecule type" value="Genomic_DNA"/>
</dbReference>
<dbReference type="Pfam" id="PF11823">
    <property type="entry name" value="Se_S_carrier"/>
    <property type="match status" value="1"/>
</dbReference>
<dbReference type="OrthoDB" id="3192849at2"/>